<dbReference type="InterPro" id="IPR052728">
    <property type="entry name" value="O2_lipid_transport_reg"/>
</dbReference>
<accession>A0A7J7ETQ1</accession>
<evidence type="ECO:0000313" key="2">
    <source>
        <dbReference type="EMBL" id="KAF5919061.1"/>
    </source>
</evidence>
<dbReference type="Proteomes" id="UP000551758">
    <property type="component" value="Unassembled WGS sequence"/>
</dbReference>
<dbReference type="PANTHER" id="PTHR11161">
    <property type="entry name" value="O-ACYLTRANSFERASE"/>
    <property type="match status" value="1"/>
</dbReference>
<dbReference type="AlphaFoldDB" id="A0A7J7ETQ1"/>
<comment type="caution">
    <text evidence="2">The sequence shown here is derived from an EMBL/GenBank/DDBJ whole genome shotgun (WGS) entry which is preliminary data.</text>
</comment>
<keyword evidence="1" id="KW-0472">Membrane</keyword>
<proteinExistence type="predicted"/>
<keyword evidence="3" id="KW-1185">Reference proteome</keyword>
<keyword evidence="1" id="KW-1133">Transmembrane helix</keyword>
<evidence type="ECO:0000256" key="1">
    <source>
        <dbReference type="SAM" id="Phobius"/>
    </source>
</evidence>
<organism evidence="2 3">
    <name type="scientific">Diceros bicornis minor</name>
    <name type="common">South-central black rhinoceros</name>
    <dbReference type="NCBI Taxonomy" id="77932"/>
    <lineage>
        <taxon>Eukaryota</taxon>
        <taxon>Metazoa</taxon>
        <taxon>Chordata</taxon>
        <taxon>Craniata</taxon>
        <taxon>Vertebrata</taxon>
        <taxon>Euteleostomi</taxon>
        <taxon>Mammalia</taxon>
        <taxon>Eutheria</taxon>
        <taxon>Laurasiatheria</taxon>
        <taxon>Perissodactyla</taxon>
        <taxon>Rhinocerotidae</taxon>
        <taxon>Diceros</taxon>
    </lineage>
</organism>
<feature type="transmembrane region" description="Helical" evidence="1">
    <location>
        <begin position="81"/>
        <end position="103"/>
    </location>
</feature>
<name>A0A7J7ETQ1_DICBM</name>
<protein>
    <submittedName>
        <fullName evidence="2">Uncharacterized protein</fullName>
    </submittedName>
</protein>
<feature type="transmembrane region" description="Helical" evidence="1">
    <location>
        <begin position="123"/>
        <end position="145"/>
    </location>
</feature>
<dbReference type="EMBL" id="JACDTQ010002401">
    <property type="protein sequence ID" value="KAF5919061.1"/>
    <property type="molecule type" value="Genomic_DNA"/>
</dbReference>
<feature type="transmembrane region" description="Helical" evidence="1">
    <location>
        <begin position="49"/>
        <end position="69"/>
    </location>
</feature>
<gene>
    <name evidence="2" type="ORF">HPG69_003699</name>
</gene>
<keyword evidence="1" id="KW-0812">Transmembrane</keyword>
<evidence type="ECO:0000313" key="3">
    <source>
        <dbReference type="Proteomes" id="UP000551758"/>
    </source>
</evidence>
<sequence>MHQNHQANILKTKVQALLGWICSLSTLFVVVAVVYAVDDTSATSSAAAALYQALHQTLWAAAVGWVVFAYQEGYGGLVNRLLSCTIWNFLGSISYTCCLVHPFRMVLCNGPQETLLHYTDTNTFYLFSGHCLLTFITGLALRLFIEKPCQDLKACLLG</sequence>
<reference evidence="2 3" key="1">
    <citation type="journal article" date="2020" name="Mol. Biol. Evol.">
        <title>Interspecific Gene Flow and the Evolution of Specialization in Black and White Rhinoceros.</title>
        <authorList>
            <person name="Moodley Y."/>
            <person name="Westbury M.V."/>
            <person name="Russo I.M."/>
            <person name="Gopalakrishnan S."/>
            <person name="Rakotoarivelo A."/>
            <person name="Olsen R.A."/>
            <person name="Prost S."/>
            <person name="Tunstall T."/>
            <person name="Ryder O.A."/>
            <person name="Dalen L."/>
            <person name="Bruford M.W."/>
        </authorList>
    </citation>
    <scope>NUCLEOTIDE SEQUENCE [LARGE SCALE GENOMIC DNA]</scope>
    <source>
        <strain evidence="2">SBR-YM</strain>
        <tissue evidence="2">Skin</tissue>
    </source>
</reference>
<dbReference type="PANTHER" id="PTHR11161:SF0">
    <property type="entry name" value="O-ACYLTRANSFERASE LIKE PROTEIN"/>
    <property type="match status" value="1"/>
</dbReference>
<feature type="transmembrane region" description="Helical" evidence="1">
    <location>
        <begin position="16"/>
        <end position="37"/>
    </location>
</feature>